<dbReference type="EMBL" id="CABR01000003">
    <property type="protein sequence ID" value="CBI09177.1"/>
    <property type="molecule type" value="Genomic_DNA"/>
</dbReference>
<dbReference type="Pfam" id="PF00672">
    <property type="entry name" value="HAMP"/>
    <property type="match status" value="1"/>
</dbReference>
<evidence type="ECO:0000256" key="5">
    <source>
        <dbReference type="ARBA" id="ARBA00022553"/>
    </source>
</evidence>
<dbReference type="CDD" id="cd06225">
    <property type="entry name" value="HAMP"/>
    <property type="match status" value="1"/>
</dbReference>
<dbReference type="GO" id="GO:0005524">
    <property type="term" value="F:ATP binding"/>
    <property type="evidence" value="ECO:0007669"/>
    <property type="project" value="UniProtKB-KW"/>
</dbReference>
<evidence type="ECO:0000259" key="16">
    <source>
        <dbReference type="PROSITE" id="PS50885"/>
    </source>
</evidence>
<sequence length="406" mass="44959">MIRQHNIQQQVALLTLIPLLILTVFLEFFLLHGRFSDLDSGLIERGKLIARQMASSSEYGVFSNNQNFLSTLANGVLREHDVRGLVILNAASDILLSAGEISTTMQELSSNARATQIGLSGSHAQLRRAGQVMSQDGQGMGLQIPVKVDSRSVWIYQPIVPAQVSVDDLDFRPPAQQIGAVIIEMSKANTEKYKREMLLVTLVGTALFLLTSLYLVYLASRSITIPTRQLSVAVQQIAQGDLSTRITFTTKVAELATLAQGLNEMTFQLQQDREILQQRIEQATQALREKKEEAERSSHDKSRFLAVASHDLRQPLHALGLYVAELRRQLSLTPQQHLVEQVEQSVDALATLLNALLDISKLDAGAVIPQKQSCNIAAMVTRVASDYQMLATIKTFIWWCALAKGM</sequence>
<comment type="subcellular location">
    <subcellularLocation>
        <location evidence="2">Cell membrane</location>
        <topology evidence="2">Multi-pass membrane protein</topology>
    </subcellularLocation>
</comment>
<feature type="coiled-coil region" evidence="14">
    <location>
        <begin position="266"/>
        <end position="300"/>
    </location>
</feature>
<evidence type="ECO:0000256" key="15">
    <source>
        <dbReference type="SAM" id="Phobius"/>
    </source>
</evidence>
<evidence type="ECO:0000256" key="1">
    <source>
        <dbReference type="ARBA" id="ARBA00000085"/>
    </source>
</evidence>
<protein>
    <recommendedName>
        <fullName evidence="3">histidine kinase</fullName>
        <ecNumber evidence="3">2.7.13.3</ecNumber>
    </recommendedName>
</protein>
<evidence type="ECO:0000256" key="6">
    <source>
        <dbReference type="ARBA" id="ARBA00022679"/>
    </source>
</evidence>
<evidence type="ECO:0000256" key="10">
    <source>
        <dbReference type="ARBA" id="ARBA00022840"/>
    </source>
</evidence>
<dbReference type="Pfam" id="PF00512">
    <property type="entry name" value="HisKA"/>
    <property type="match status" value="1"/>
</dbReference>
<dbReference type="PANTHER" id="PTHR45528:SF1">
    <property type="entry name" value="SENSOR HISTIDINE KINASE CPXA"/>
    <property type="match status" value="1"/>
</dbReference>
<dbReference type="InterPro" id="IPR050398">
    <property type="entry name" value="HssS/ArlS-like"/>
</dbReference>
<dbReference type="SUPFAM" id="SSF158472">
    <property type="entry name" value="HAMP domain-like"/>
    <property type="match status" value="1"/>
</dbReference>
<feature type="domain" description="HAMP" evidence="16">
    <location>
        <begin position="221"/>
        <end position="274"/>
    </location>
</feature>
<dbReference type="Gene3D" id="1.10.287.130">
    <property type="match status" value="1"/>
</dbReference>
<evidence type="ECO:0000256" key="3">
    <source>
        <dbReference type="ARBA" id="ARBA00012438"/>
    </source>
</evidence>
<dbReference type="InterPro" id="IPR019247">
    <property type="entry name" value="Histidine_kinase_BarA_N"/>
</dbReference>
<dbReference type="SUPFAM" id="SSF47384">
    <property type="entry name" value="Homodimeric domain of signal transducing histidine kinase"/>
    <property type="match status" value="1"/>
</dbReference>
<evidence type="ECO:0000256" key="8">
    <source>
        <dbReference type="ARBA" id="ARBA00022741"/>
    </source>
</evidence>
<reference evidence="17" key="1">
    <citation type="submission" date="2009-10" db="EMBL/GenBank/DDBJ databases">
        <title>Diversity of trophic interactions inside an arsenic-rich microbial ecosystem.</title>
        <authorList>
            <person name="Bertin P.N."/>
            <person name="Heinrich-Salmeron A."/>
            <person name="Pelletier E."/>
            <person name="Goulhen-Chollet F."/>
            <person name="Arsene-Ploetze F."/>
            <person name="Gallien S."/>
            <person name="Calteau A."/>
            <person name="Vallenet D."/>
            <person name="Casiot C."/>
            <person name="Chane-Woon-Ming B."/>
            <person name="Giloteaux L."/>
            <person name="Barakat M."/>
            <person name="Bonnefoy V."/>
            <person name="Bruneel O."/>
            <person name="Chandler M."/>
            <person name="Cleiss J."/>
            <person name="Duran R."/>
            <person name="Elbaz-Poulichet F."/>
            <person name="Fonknechten N."/>
            <person name="Lauga B."/>
            <person name="Mornico D."/>
            <person name="Ortet P."/>
            <person name="Schaeffer C."/>
            <person name="Siguier P."/>
            <person name="Alexander Thil Smith A."/>
            <person name="Van Dorsselaer A."/>
            <person name="Weissenbach J."/>
            <person name="Medigue C."/>
            <person name="Le Paslier D."/>
        </authorList>
    </citation>
    <scope>NUCLEOTIDE SEQUENCE</scope>
</reference>
<dbReference type="SMART" id="SM00388">
    <property type="entry name" value="HisKA"/>
    <property type="match status" value="1"/>
</dbReference>
<dbReference type="PROSITE" id="PS50885">
    <property type="entry name" value="HAMP"/>
    <property type="match status" value="1"/>
</dbReference>
<evidence type="ECO:0000256" key="12">
    <source>
        <dbReference type="ARBA" id="ARBA00023012"/>
    </source>
</evidence>
<evidence type="ECO:0000256" key="14">
    <source>
        <dbReference type="SAM" id="Coils"/>
    </source>
</evidence>
<dbReference type="SMART" id="SM00304">
    <property type="entry name" value="HAMP"/>
    <property type="match status" value="1"/>
</dbReference>
<dbReference type="Gene3D" id="6.10.340.10">
    <property type="match status" value="1"/>
</dbReference>
<keyword evidence="13 15" id="KW-0472">Membrane</keyword>
<accession>E6QPK6</accession>
<keyword evidence="10" id="KW-0067">ATP-binding</keyword>
<evidence type="ECO:0000256" key="11">
    <source>
        <dbReference type="ARBA" id="ARBA00022989"/>
    </source>
</evidence>
<keyword evidence="4" id="KW-1003">Cell membrane</keyword>
<dbReference type="CDD" id="cd00082">
    <property type="entry name" value="HisKA"/>
    <property type="match status" value="1"/>
</dbReference>
<dbReference type="AlphaFoldDB" id="E6QPK6"/>
<organism evidence="17">
    <name type="scientific">mine drainage metagenome</name>
    <dbReference type="NCBI Taxonomy" id="410659"/>
    <lineage>
        <taxon>unclassified sequences</taxon>
        <taxon>metagenomes</taxon>
        <taxon>ecological metagenomes</taxon>
    </lineage>
</organism>
<comment type="caution">
    <text evidence="17">The sequence shown here is derived from an EMBL/GenBank/DDBJ whole genome shotgun (WGS) entry which is preliminary data.</text>
</comment>
<keyword evidence="8" id="KW-0547">Nucleotide-binding</keyword>
<keyword evidence="9" id="KW-0418">Kinase</keyword>
<keyword evidence="14" id="KW-0175">Coiled coil</keyword>
<keyword evidence="7 15" id="KW-0812">Transmembrane</keyword>
<gene>
    <name evidence="17" type="ORF">CARN7_2832</name>
</gene>
<dbReference type="EC" id="2.7.13.3" evidence="3"/>
<name>E6QPK6_9ZZZZ</name>
<dbReference type="InterPro" id="IPR003661">
    <property type="entry name" value="HisK_dim/P_dom"/>
</dbReference>
<keyword evidence="12" id="KW-0902">Two-component regulatory system</keyword>
<feature type="transmembrane region" description="Helical" evidence="15">
    <location>
        <begin position="12"/>
        <end position="31"/>
    </location>
</feature>
<feature type="transmembrane region" description="Helical" evidence="15">
    <location>
        <begin position="197"/>
        <end position="219"/>
    </location>
</feature>
<evidence type="ECO:0000256" key="13">
    <source>
        <dbReference type="ARBA" id="ARBA00023136"/>
    </source>
</evidence>
<dbReference type="GO" id="GO:0005886">
    <property type="term" value="C:plasma membrane"/>
    <property type="evidence" value="ECO:0007669"/>
    <property type="project" value="UniProtKB-SubCell"/>
</dbReference>
<comment type="catalytic activity">
    <reaction evidence="1">
        <text>ATP + protein L-histidine = ADP + protein N-phospho-L-histidine.</text>
        <dbReference type="EC" id="2.7.13.3"/>
    </reaction>
</comment>
<evidence type="ECO:0000313" key="17">
    <source>
        <dbReference type="EMBL" id="CBI09177.1"/>
    </source>
</evidence>
<dbReference type="InterPro" id="IPR003660">
    <property type="entry name" value="HAMP_dom"/>
</dbReference>
<proteinExistence type="predicted"/>
<dbReference type="GO" id="GO:0000155">
    <property type="term" value="F:phosphorelay sensor kinase activity"/>
    <property type="evidence" value="ECO:0007669"/>
    <property type="project" value="InterPro"/>
</dbReference>
<dbReference type="PANTHER" id="PTHR45528">
    <property type="entry name" value="SENSOR HISTIDINE KINASE CPXA"/>
    <property type="match status" value="1"/>
</dbReference>
<keyword evidence="11 15" id="KW-1133">Transmembrane helix</keyword>
<evidence type="ECO:0000256" key="9">
    <source>
        <dbReference type="ARBA" id="ARBA00022777"/>
    </source>
</evidence>
<dbReference type="InterPro" id="IPR036097">
    <property type="entry name" value="HisK_dim/P_sf"/>
</dbReference>
<evidence type="ECO:0000256" key="7">
    <source>
        <dbReference type="ARBA" id="ARBA00022692"/>
    </source>
</evidence>
<evidence type="ECO:0000256" key="4">
    <source>
        <dbReference type="ARBA" id="ARBA00022475"/>
    </source>
</evidence>
<dbReference type="Pfam" id="PF09984">
    <property type="entry name" value="sCache_4"/>
    <property type="match status" value="1"/>
</dbReference>
<keyword evidence="5" id="KW-0597">Phosphoprotein</keyword>
<evidence type="ECO:0000256" key="2">
    <source>
        <dbReference type="ARBA" id="ARBA00004651"/>
    </source>
</evidence>
<keyword evidence="6" id="KW-0808">Transferase</keyword>